<evidence type="ECO:0000313" key="4">
    <source>
        <dbReference type="EMBL" id="KAH8483295.1"/>
    </source>
</evidence>
<dbReference type="Proteomes" id="UP000807159">
    <property type="component" value="Chromosome 17"/>
</dbReference>
<gene>
    <name evidence="4" type="ORF">H0E87_027900</name>
</gene>
<dbReference type="PANTHER" id="PTHR32054:SF2">
    <property type="entry name" value="PROTEIN PLASTID MOVEMENT IMPAIRED 2"/>
    <property type="match status" value="1"/>
</dbReference>
<sequence>MDWRVFDDRRRIGTVKAAVNMYGERILESSSSSLKTPAQMDLPEESSSRAKELHMAKRDLVRYKENRRAAESAKVKAESELSEAKRTVKELVLQIEKSNLKVKAQVRYMERLNKLSKRQDMALIVGSDESHQYAEVIRGVGRCEARTE</sequence>
<dbReference type="AlphaFoldDB" id="A0A8T2WPM8"/>
<evidence type="ECO:0000256" key="1">
    <source>
        <dbReference type="ARBA" id="ARBA00005485"/>
    </source>
</evidence>
<evidence type="ECO:0000313" key="5">
    <source>
        <dbReference type="Proteomes" id="UP000807159"/>
    </source>
</evidence>
<proteinExistence type="inferred from homology"/>
<keyword evidence="5" id="KW-1185">Reference proteome</keyword>
<feature type="region of interest" description="Disordered" evidence="3">
    <location>
        <begin position="29"/>
        <end position="54"/>
    </location>
</feature>
<accession>A0A8T2WPM8</accession>
<dbReference type="PANTHER" id="PTHR32054">
    <property type="entry name" value="HEAVY CHAIN, PUTATIVE, EXPRESSED-RELATED-RELATED"/>
    <property type="match status" value="1"/>
</dbReference>
<comment type="caution">
    <text evidence="4">The sequence shown here is derived from an EMBL/GenBank/DDBJ whole genome shotgun (WGS) entry which is preliminary data.</text>
</comment>
<comment type="similarity">
    <text evidence="1">Belongs to the WEB family.</text>
</comment>
<protein>
    <submittedName>
        <fullName evidence="4">Uncharacterized protein</fullName>
    </submittedName>
</protein>
<reference evidence="4" key="1">
    <citation type="journal article" date="2021" name="J. Hered.">
        <title>Genome Assembly of Salicaceae Populus deltoides (Eastern Cottonwood) I-69 Based on Nanopore Sequencing and Hi-C Technologies.</title>
        <authorList>
            <person name="Bai S."/>
            <person name="Wu H."/>
            <person name="Zhang J."/>
            <person name="Pan Z."/>
            <person name="Zhao W."/>
            <person name="Li Z."/>
            <person name="Tong C."/>
        </authorList>
    </citation>
    <scope>NUCLEOTIDE SEQUENCE</scope>
    <source>
        <tissue evidence="4">Leaf</tissue>
    </source>
</reference>
<dbReference type="GO" id="GO:0005829">
    <property type="term" value="C:cytosol"/>
    <property type="evidence" value="ECO:0007669"/>
    <property type="project" value="TreeGrafter"/>
</dbReference>
<organism evidence="4 5">
    <name type="scientific">Populus deltoides</name>
    <name type="common">Eastern poplar</name>
    <name type="synonym">Eastern cottonwood</name>
    <dbReference type="NCBI Taxonomy" id="3696"/>
    <lineage>
        <taxon>Eukaryota</taxon>
        <taxon>Viridiplantae</taxon>
        <taxon>Streptophyta</taxon>
        <taxon>Embryophyta</taxon>
        <taxon>Tracheophyta</taxon>
        <taxon>Spermatophyta</taxon>
        <taxon>Magnoliopsida</taxon>
        <taxon>eudicotyledons</taxon>
        <taxon>Gunneridae</taxon>
        <taxon>Pentapetalae</taxon>
        <taxon>rosids</taxon>
        <taxon>fabids</taxon>
        <taxon>Malpighiales</taxon>
        <taxon>Salicaceae</taxon>
        <taxon>Saliceae</taxon>
        <taxon>Populus</taxon>
    </lineage>
</organism>
<dbReference type="GO" id="GO:0009903">
    <property type="term" value="P:chloroplast avoidance movement"/>
    <property type="evidence" value="ECO:0007669"/>
    <property type="project" value="TreeGrafter"/>
</dbReference>
<evidence type="ECO:0000256" key="2">
    <source>
        <dbReference type="ARBA" id="ARBA00023054"/>
    </source>
</evidence>
<keyword evidence="2" id="KW-0175">Coiled coil</keyword>
<evidence type="ECO:0000256" key="3">
    <source>
        <dbReference type="SAM" id="MobiDB-lite"/>
    </source>
</evidence>
<dbReference type="EMBL" id="JACEGQ020000017">
    <property type="protein sequence ID" value="KAH8483295.1"/>
    <property type="molecule type" value="Genomic_DNA"/>
</dbReference>
<name>A0A8T2WPM8_POPDE</name>
<dbReference type="GO" id="GO:0009904">
    <property type="term" value="P:chloroplast accumulation movement"/>
    <property type="evidence" value="ECO:0007669"/>
    <property type="project" value="TreeGrafter"/>
</dbReference>